<dbReference type="EC" id="2.1.1.144" evidence="5"/>
<keyword evidence="1 5" id="KW-0963">Cytoplasm</keyword>
<evidence type="ECO:0000256" key="5">
    <source>
        <dbReference type="HAMAP-Rule" id="MF_00560"/>
    </source>
</evidence>
<dbReference type="PANTHER" id="PTHR43861">
    <property type="entry name" value="TRANS-ACONITATE 2-METHYLTRANSFERASE-RELATED"/>
    <property type="match status" value="1"/>
</dbReference>
<evidence type="ECO:0000313" key="7">
    <source>
        <dbReference type="EMBL" id="KOF16736.1"/>
    </source>
</evidence>
<evidence type="ECO:0000259" key="6">
    <source>
        <dbReference type="Pfam" id="PF08242"/>
    </source>
</evidence>
<dbReference type="PATRIC" id="fig|106592.7.peg.2030"/>
<dbReference type="OrthoDB" id="9795085at2"/>
<feature type="domain" description="Methyltransferase type 12" evidence="6">
    <location>
        <begin position="36"/>
        <end position="125"/>
    </location>
</feature>
<accession>A0A0L8BPX0</accession>
<keyword evidence="2 5" id="KW-0489">Methyltransferase</keyword>
<comment type="catalytic activity">
    <reaction evidence="5">
        <text>trans-aconitate + S-adenosyl-L-methionine = (E)-3-(methoxycarbonyl)pent-2-enedioate + S-adenosyl-L-homocysteine</text>
        <dbReference type="Rhea" id="RHEA:14969"/>
        <dbReference type="ChEBI" id="CHEBI:15708"/>
        <dbReference type="ChEBI" id="CHEBI:57470"/>
        <dbReference type="ChEBI" id="CHEBI:57856"/>
        <dbReference type="ChEBI" id="CHEBI:59789"/>
        <dbReference type="EC" id="2.1.1.144"/>
    </reaction>
</comment>
<reference evidence="8" key="1">
    <citation type="submission" date="2015-07" db="EMBL/GenBank/DDBJ databases">
        <title>Whole genome sequence of an Ensifer adhaerens strain isolated from a cave pool in the Wind Cave National Park.</title>
        <authorList>
            <person name="Eng W.W.H."/>
            <person name="Gan H.M."/>
            <person name="Barton H.A."/>
            <person name="Savka M.A."/>
        </authorList>
    </citation>
    <scope>NUCLEOTIDE SEQUENCE [LARGE SCALE GENOMIC DNA]</scope>
    <source>
        <strain evidence="8">SD006</strain>
    </source>
</reference>
<dbReference type="EMBL" id="LGAP01000015">
    <property type="protein sequence ID" value="KOF16736.1"/>
    <property type="molecule type" value="Genomic_DNA"/>
</dbReference>
<organism evidence="7 8">
    <name type="scientific">Ensifer adhaerens</name>
    <name type="common">Sinorhizobium morelense</name>
    <dbReference type="NCBI Taxonomy" id="106592"/>
    <lineage>
        <taxon>Bacteria</taxon>
        <taxon>Pseudomonadati</taxon>
        <taxon>Pseudomonadota</taxon>
        <taxon>Alphaproteobacteria</taxon>
        <taxon>Hyphomicrobiales</taxon>
        <taxon>Rhizobiaceae</taxon>
        <taxon>Sinorhizobium/Ensifer group</taxon>
        <taxon>Ensifer</taxon>
    </lineage>
</organism>
<comment type="similarity">
    <text evidence="5">Belongs to the methyltransferase superfamily. Tam family.</text>
</comment>
<dbReference type="Gene3D" id="3.40.50.150">
    <property type="entry name" value="Vaccinia Virus protein VP39"/>
    <property type="match status" value="1"/>
</dbReference>
<dbReference type="CDD" id="cd02440">
    <property type="entry name" value="AdoMet_MTases"/>
    <property type="match status" value="1"/>
</dbReference>
<dbReference type="HAMAP" id="MF_00560">
    <property type="entry name" value="Tran_acon_Me_trans"/>
    <property type="match status" value="1"/>
</dbReference>
<protein>
    <recommendedName>
        <fullName evidence="5">Trans-aconitate 2-methyltransferase</fullName>
        <ecNumber evidence="5">2.1.1.144</ecNumber>
    </recommendedName>
</protein>
<dbReference type="GO" id="GO:0005737">
    <property type="term" value="C:cytoplasm"/>
    <property type="evidence" value="ECO:0007669"/>
    <property type="project" value="UniProtKB-SubCell"/>
</dbReference>
<dbReference type="AlphaFoldDB" id="A0A0L8BPX0"/>
<dbReference type="GO" id="GO:0030798">
    <property type="term" value="F:trans-aconitate 2-methyltransferase activity"/>
    <property type="evidence" value="ECO:0007669"/>
    <property type="project" value="UniProtKB-UniRule"/>
</dbReference>
<comment type="function">
    <text evidence="5">Catalyzes the S-adenosylmethionine monomethyl esterification of trans-aconitate.</text>
</comment>
<gene>
    <name evidence="5" type="primary">tam</name>
    <name evidence="7" type="ORF">AC244_20955</name>
</gene>
<dbReference type="Pfam" id="PF08242">
    <property type="entry name" value="Methyltransf_12"/>
    <property type="match status" value="1"/>
</dbReference>
<dbReference type="Gene3D" id="1.10.150.290">
    <property type="entry name" value="S-adenosyl-L-methionine-dependent methyltransferases"/>
    <property type="match status" value="1"/>
</dbReference>
<dbReference type="InterPro" id="IPR029063">
    <property type="entry name" value="SAM-dependent_MTases_sf"/>
</dbReference>
<proteinExistence type="inferred from homology"/>
<evidence type="ECO:0000313" key="8">
    <source>
        <dbReference type="Proteomes" id="UP000037425"/>
    </source>
</evidence>
<dbReference type="RefSeq" id="WP_053250735.1">
    <property type="nucleotide sequence ID" value="NZ_LGAP01000015.1"/>
</dbReference>
<keyword evidence="4 5" id="KW-0949">S-adenosyl-L-methionine</keyword>
<dbReference type="SUPFAM" id="SSF53335">
    <property type="entry name" value="S-adenosyl-L-methionine-dependent methyltransferases"/>
    <property type="match status" value="1"/>
</dbReference>
<keyword evidence="3 5" id="KW-0808">Transferase</keyword>
<sequence length="257" mass="28481">MAWSASQYLKFEDERTRPARDLLAQVPDLPSGPAFDLGCGPGNSTELIQQRFPDAPLSGLDSDENMLLAAAKRLPGLTFEKADLATWAPPKGASLFFANAVFQWLPGHLDVLERLTASLAAGGTLAVQMPDNLDQPTHLLMEETARSADFADAFEGRTIRRNPLPSPSVYVERLSQHAAHIEVWHTIYYHRLANAEAIVEWVKGTGLRPYLDALPPERRDAFAAAYTDRIRDAYPALNDGRVLLRFPRFFVVAVKAD</sequence>
<dbReference type="Proteomes" id="UP000037425">
    <property type="component" value="Unassembled WGS sequence"/>
</dbReference>
<comment type="caution">
    <text evidence="7">The sequence shown here is derived from an EMBL/GenBank/DDBJ whole genome shotgun (WGS) entry which is preliminary data.</text>
</comment>
<evidence type="ECO:0000256" key="2">
    <source>
        <dbReference type="ARBA" id="ARBA00022603"/>
    </source>
</evidence>
<dbReference type="InterPro" id="IPR013217">
    <property type="entry name" value="Methyltransf_12"/>
</dbReference>
<evidence type="ECO:0000256" key="3">
    <source>
        <dbReference type="ARBA" id="ARBA00022679"/>
    </source>
</evidence>
<dbReference type="PANTHER" id="PTHR43861:SF1">
    <property type="entry name" value="TRANS-ACONITATE 2-METHYLTRANSFERASE"/>
    <property type="match status" value="1"/>
</dbReference>
<dbReference type="InterPro" id="IPR023149">
    <property type="entry name" value="Trans_acon_MeTrfase_C"/>
</dbReference>
<name>A0A0L8BPX0_ENSAD</name>
<dbReference type="GO" id="GO:0032259">
    <property type="term" value="P:methylation"/>
    <property type="evidence" value="ECO:0007669"/>
    <property type="project" value="UniProtKB-KW"/>
</dbReference>
<comment type="subcellular location">
    <subcellularLocation>
        <location evidence="5">Cytoplasm</location>
    </subcellularLocation>
</comment>
<evidence type="ECO:0000256" key="1">
    <source>
        <dbReference type="ARBA" id="ARBA00022490"/>
    </source>
</evidence>
<dbReference type="InterPro" id="IPR023506">
    <property type="entry name" value="Trans-aconitate_MeTrfase"/>
</dbReference>
<dbReference type="NCBIfam" id="NF002463">
    <property type="entry name" value="PRK01683.1"/>
    <property type="match status" value="1"/>
</dbReference>
<evidence type="ECO:0000256" key="4">
    <source>
        <dbReference type="ARBA" id="ARBA00022691"/>
    </source>
</evidence>